<proteinExistence type="predicted"/>
<protein>
    <submittedName>
        <fullName evidence="2">Uncharacterized protein</fullName>
    </submittedName>
</protein>
<evidence type="ECO:0000256" key="1">
    <source>
        <dbReference type="SAM" id="MobiDB-lite"/>
    </source>
</evidence>
<organism evidence="2 3">
    <name type="scientific">Neolentinus lepideus HHB14362 ss-1</name>
    <dbReference type="NCBI Taxonomy" id="1314782"/>
    <lineage>
        <taxon>Eukaryota</taxon>
        <taxon>Fungi</taxon>
        <taxon>Dikarya</taxon>
        <taxon>Basidiomycota</taxon>
        <taxon>Agaricomycotina</taxon>
        <taxon>Agaricomycetes</taxon>
        <taxon>Gloeophyllales</taxon>
        <taxon>Gloeophyllaceae</taxon>
        <taxon>Neolentinus</taxon>
    </lineage>
</organism>
<reference evidence="2 3" key="1">
    <citation type="journal article" date="2016" name="Mol. Biol. Evol.">
        <title>Comparative Genomics of Early-Diverging Mushroom-Forming Fungi Provides Insights into the Origins of Lignocellulose Decay Capabilities.</title>
        <authorList>
            <person name="Nagy L.G."/>
            <person name="Riley R."/>
            <person name="Tritt A."/>
            <person name="Adam C."/>
            <person name="Daum C."/>
            <person name="Floudas D."/>
            <person name="Sun H."/>
            <person name="Yadav J.S."/>
            <person name="Pangilinan J."/>
            <person name="Larsson K.H."/>
            <person name="Matsuura K."/>
            <person name="Barry K."/>
            <person name="Labutti K."/>
            <person name="Kuo R."/>
            <person name="Ohm R.A."/>
            <person name="Bhattacharya S.S."/>
            <person name="Shirouzu T."/>
            <person name="Yoshinaga Y."/>
            <person name="Martin F.M."/>
            <person name="Grigoriev I.V."/>
            <person name="Hibbett D.S."/>
        </authorList>
    </citation>
    <scope>NUCLEOTIDE SEQUENCE [LARGE SCALE GENOMIC DNA]</scope>
    <source>
        <strain evidence="2 3">HHB14362 ss-1</strain>
    </source>
</reference>
<feature type="compositionally biased region" description="Basic and acidic residues" evidence="1">
    <location>
        <begin position="155"/>
        <end position="168"/>
    </location>
</feature>
<sequence>MQLQIIERLCKHRKLGCYVGVHQLLTDIYDCLIQTLRRDVRNQAAYSDIPQDVALFYDLSAQPEMLTTTAWALKLNSCYARVLERRLLELLFVRDPLLLSFMQVHMWTKAESQHSFEYILIIAQKGLQSKRRNIVQHRGDNAKTRKTGRSSVPSHEVERPPPKRDALRRASQTRQTYPTRSPLFEDHCQGPLFESESSSSLPTFGIKDKRLYSTINGNLKPAVEGDDLDLQFIAAPELWLPGIECIYVPSQLSCASEGDALYPPYDPYLASWSDAKQNWPWDAHSAVDFLASIS</sequence>
<gene>
    <name evidence="2" type="ORF">NEOLEDRAFT_1245428</name>
</gene>
<dbReference type="EMBL" id="KV425626">
    <property type="protein sequence ID" value="KZT20080.1"/>
    <property type="molecule type" value="Genomic_DNA"/>
</dbReference>
<dbReference type="OrthoDB" id="10499847at2759"/>
<accession>A0A165NTB4</accession>
<feature type="region of interest" description="Disordered" evidence="1">
    <location>
        <begin position="135"/>
        <end position="181"/>
    </location>
</feature>
<dbReference type="AlphaFoldDB" id="A0A165NTB4"/>
<feature type="compositionally biased region" description="Polar residues" evidence="1">
    <location>
        <begin position="170"/>
        <end position="179"/>
    </location>
</feature>
<name>A0A165NTB4_9AGAM</name>
<evidence type="ECO:0000313" key="2">
    <source>
        <dbReference type="EMBL" id="KZT20080.1"/>
    </source>
</evidence>
<dbReference type="InParanoid" id="A0A165NTB4"/>
<evidence type="ECO:0000313" key="3">
    <source>
        <dbReference type="Proteomes" id="UP000076761"/>
    </source>
</evidence>
<dbReference type="Proteomes" id="UP000076761">
    <property type="component" value="Unassembled WGS sequence"/>
</dbReference>
<keyword evidence="3" id="KW-1185">Reference proteome</keyword>